<name>I3UGU7_ADVKW</name>
<dbReference type="Pfam" id="PF00528">
    <property type="entry name" value="BPD_transp_1"/>
    <property type="match status" value="1"/>
</dbReference>
<dbReference type="AlphaFoldDB" id="I3UGU7"/>
<dbReference type="RefSeq" id="WP_014752326.1">
    <property type="nucleotide sequence ID" value="NC_017964.1"/>
</dbReference>
<dbReference type="GO" id="GO:0006865">
    <property type="term" value="P:amino acid transport"/>
    <property type="evidence" value="ECO:0007669"/>
    <property type="project" value="TreeGrafter"/>
</dbReference>
<keyword evidence="4 5" id="KW-0472">Membrane</keyword>
<keyword evidence="8" id="KW-1185">Reference proteome</keyword>
<organism evidence="7 8">
    <name type="scientific">Advenella kashmirensis (strain DSM 17095 / LMG 22695 / WT001)</name>
    <name type="common">Tetrathiobacter kashmirensis</name>
    <dbReference type="NCBI Taxonomy" id="1036672"/>
    <lineage>
        <taxon>Bacteria</taxon>
        <taxon>Pseudomonadati</taxon>
        <taxon>Pseudomonadota</taxon>
        <taxon>Betaproteobacteria</taxon>
        <taxon>Burkholderiales</taxon>
        <taxon>Alcaligenaceae</taxon>
    </lineage>
</organism>
<dbReference type="Gene3D" id="1.10.3720.10">
    <property type="entry name" value="MetI-like"/>
    <property type="match status" value="1"/>
</dbReference>
<comment type="caution">
    <text evidence="5">Lacks conserved residue(s) required for the propagation of feature annotation.</text>
</comment>
<reference evidence="8" key="2">
    <citation type="journal article" date="2013" name="PLoS ONE">
        <title>Genome implosion elicits host-confinement in Alcaligenaceae: evidence from the comparative genomics of Tetrathiobacter kashmirensis, a pathogen in the making.</title>
        <authorList>
            <person name="Ghosh W."/>
            <person name="Alam M."/>
            <person name="Roy C."/>
            <person name="Pyne P."/>
            <person name="George A."/>
            <person name="Chakraborty R."/>
            <person name="Majumder S."/>
            <person name="Agarwal A."/>
            <person name="Chakraborty S."/>
            <person name="Majumdar S."/>
            <person name="Gupta S.K."/>
        </authorList>
    </citation>
    <scope>NUCLEOTIDE SEQUENCE [LARGE SCALE GENOMIC DNA]</scope>
    <source>
        <strain evidence="8">WT001</strain>
    </source>
</reference>
<protein>
    <submittedName>
        <fullName evidence="7">Amino acid ABC transporter permease</fullName>
    </submittedName>
</protein>
<dbReference type="GO" id="GO:0005886">
    <property type="term" value="C:plasma membrane"/>
    <property type="evidence" value="ECO:0007669"/>
    <property type="project" value="UniProtKB-SubCell"/>
</dbReference>
<gene>
    <name evidence="7" type="ordered locus">TKWG_23155</name>
</gene>
<dbReference type="PANTHER" id="PTHR30614:SF21">
    <property type="entry name" value="AMINO ACID ABC TRANSPORTER PERMEASE"/>
    <property type="match status" value="1"/>
</dbReference>
<evidence type="ECO:0000256" key="4">
    <source>
        <dbReference type="ARBA" id="ARBA00023136"/>
    </source>
</evidence>
<feature type="domain" description="ABC transmembrane type-1" evidence="6">
    <location>
        <begin position="1"/>
        <end position="128"/>
    </location>
</feature>
<evidence type="ECO:0000259" key="6">
    <source>
        <dbReference type="PROSITE" id="PS50928"/>
    </source>
</evidence>
<dbReference type="EMBL" id="CP003555">
    <property type="protein sequence ID" value="AFK64235.1"/>
    <property type="molecule type" value="Genomic_DNA"/>
</dbReference>
<evidence type="ECO:0000256" key="1">
    <source>
        <dbReference type="ARBA" id="ARBA00004651"/>
    </source>
</evidence>
<dbReference type="InterPro" id="IPR035906">
    <property type="entry name" value="MetI-like_sf"/>
</dbReference>
<dbReference type="STRING" id="1036672.TKWG_23155"/>
<dbReference type="InterPro" id="IPR043429">
    <property type="entry name" value="ArtM/GltK/GlnP/TcyL/YhdX-like"/>
</dbReference>
<accession>I3UGU7</accession>
<evidence type="ECO:0000313" key="8">
    <source>
        <dbReference type="Proteomes" id="UP000005267"/>
    </source>
</evidence>
<evidence type="ECO:0000313" key="7">
    <source>
        <dbReference type="EMBL" id="AFK64235.1"/>
    </source>
</evidence>
<dbReference type="SUPFAM" id="SSF161098">
    <property type="entry name" value="MetI-like"/>
    <property type="match status" value="1"/>
</dbReference>
<evidence type="ECO:0000256" key="5">
    <source>
        <dbReference type="RuleBase" id="RU363032"/>
    </source>
</evidence>
<keyword evidence="3 5" id="KW-1133">Transmembrane helix</keyword>
<proteinExistence type="inferred from homology"/>
<keyword evidence="5" id="KW-0813">Transport</keyword>
<keyword evidence="2 5" id="KW-0812">Transmembrane</keyword>
<dbReference type="HOGENOM" id="CLU_019602_15_1_4"/>
<evidence type="ECO:0000256" key="2">
    <source>
        <dbReference type="ARBA" id="ARBA00022692"/>
    </source>
</evidence>
<dbReference type="Proteomes" id="UP000005267">
    <property type="component" value="Chromosome"/>
</dbReference>
<dbReference type="InterPro" id="IPR000515">
    <property type="entry name" value="MetI-like"/>
</dbReference>
<dbReference type="KEGG" id="aka:TKWG_23155"/>
<comment type="similarity">
    <text evidence="5">Belongs to the binding-protein-dependent transport system permease family.</text>
</comment>
<reference evidence="7 8" key="1">
    <citation type="journal article" date="2011" name="J. Bacteriol.">
        <title>Whole-genome shotgun sequencing of the sulfur-oxidizing chemoautotroph Tetrathiobacter kashmirensis.</title>
        <authorList>
            <person name="Ghosh W."/>
            <person name="George A."/>
            <person name="Agarwal A."/>
            <person name="Raj P."/>
            <person name="Alam M."/>
            <person name="Pyne P."/>
            <person name="Das Gupta S.K."/>
        </authorList>
    </citation>
    <scope>NUCLEOTIDE SEQUENCE [LARGE SCALE GENOMIC DNA]</scope>
    <source>
        <strain evidence="7 8">WT001</strain>
    </source>
</reference>
<dbReference type="GO" id="GO:0055085">
    <property type="term" value="P:transmembrane transport"/>
    <property type="evidence" value="ECO:0007669"/>
    <property type="project" value="InterPro"/>
</dbReference>
<dbReference type="PROSITE" id="PS50928">
    <property type="entry name" value="ABC_TM1"/>
    <property type="match status" value="1"/>
</dbReference>
<comment type="subcellular location">
    <subcellularLocation>
        <location evidence="1 5">Cell membrane</location>
        <topology evidence="1 5">Multi-pass membrane protein</topology>
    </subcellularLocation>
</comment>
<dbReference type="CDD" id="cd06261">
    <property type="entry name" value="TM_PBP2"/>
    <property type="match status" value="1"/>
</dbReference>
<evidence type="ECO:0000256" key="3">
    <source>
        <dbReference type="ARBA" id="ARBA00022989"/>
    </source>
</evidence>
<sequence length="144" mass="15658">METEIPPFWTAVSAIVIYESAFLAEIIRGGLQALPAGQVEAARAMGLGYFQTLFTIQIPQALTNMIPSLLNQFVSTIKATSIVYIIGVNEAAFSAQQINSIELTGTLRTYLVLALFYFFICALLSRLAKTLEAHLNAKRLGAAT</sequence>
<feature type="transmembrane region" description="Helical" evidence="5">
    <location>
        <begin position="110"/>
        <end position="128"/>
    </location>
</feature>
<dbReference type="PANTHER" id="PTHR30614">
    <property type="entry name" value="MEMBRANE COMPONENT OF AMINO ACID ABC TRANSPORTER"/>
    <property type="match status" value="1"/>
</dbReference>